<accession>A0A2T0RH12</accession>
<feature type="signal peptide" evidence="1">
    <location>
        <begin position="1"/>
        <end position="20"/>
    </location>
</feature>
<protein>
    <submittedName>
        <fullName evidence="2">Uncharacterized protein</fullName>
    </submittedName>
</protein>
<organism evidence="2 3">
    <name type="scientific">Pseudosporangium ferrugineum</name>
    <dbReference type="NCBI Taxonomy" id="439699"/>
    <lineage>
        <taxon>Bacteria</taxon>
        <taxon>Bacillati</taxon>
        <taxon>Actinomycetota</taxon>
        <taxon>Actinomycetes</taxon>
        <taxon>Micromonosporales</taxon>
        <taxon>Micromonosporaceae</taxon>
        <taxon>Pseudosporangium</taxon>
    </lineage>
</organism>
<name>A0A2T0RH12_9ACTN</name>
<proteinExistence type="predicted"/>
<evidence type="ECO:0000313" key="2">
    <source>
        <dbReference type="EMBL" id="PRY20390.1"/>
    </source>
</evidence>
<dbReference type="EMBL" id="PVZG01000024">
    <property type="protein sequence ID" value="PRY20390.1"/>
    <property type="molecule type" value="Genomic_DNA"/>
</dbReference>
<evidence type="ECO:0000313" key="3">
    <source>
        <dbReference type="Proteomes" id="UP000239209"/>
    </source>
</evidence>
<keyword evidence="3" id="KW-1185">Reference proteome</keyword>
<sequence>MSARKLGRFFGLVFVLAALTGGTAVSVSAEHATGGPAAISVQVQDGDIDWG</sequence>
<gene>
    <name evidence="2" type="ORF">CLV70_124106</name>
</gene>
<feature type="chain" id="PRO_5039516022" evidence="1">
    <location>
        <begin position="21"/>
        <end position="51"/>
    </location>
</feature>
<dbReference type="RefSeq" id="WP_158277879.1">
    <property type="nucleotide sequence ID" value="NZ_PVZG01000024.1"/>
</dbReference>
<keyword evidence="1" id="KW-0732">Signal</keyword>
<reference evidence="2 3" key="1">
    <citation type="submission" date="2018-03" db="EMBL/GenBank/DDBJ databases">
        <title>Genomic Encyclopedia of Archaeal and Bacterial Type Strains, Phase II (KMG-II): from individual species to whole genera.</title>
        <authorList>
            <person name="Goeker M."/>
        </authorList>
    </citation>
    <scope>NUCLEOTIDE SEQUENCE [LARGE SCALE GENOMIC DNA]</scope>
    <source>
        <strain evidence="2 3">DSM 45348</strain>
    </source>
</reference>
<evidence type="ECO:0000256" key="1">
    <source>
        <dbReference type="SAM" id="SignalP"/>
    </source>
</evidence>
<comment type="caution">
    <text evidence="2">The sequence shown here is derived from an EMBL/GenBank/DDBJ whole genome shotgun (WGS) entry which is preliminary data.</text>
</comment>
<dbReference type="Proteomes" id="UP000239209">
    <property type="component" value="Unassembled WGS sequence"/>
</dbReference>
<dbReference type="AlphaFoldDB" id="A0A2T0RH12"/>